<dbReference type="Proteomes" id="UP001158049">
    <property type="component" value="Unassembled WGS sequence"/>
</dbReference>
<evidence type="ECO:0000256" key="1">
    <source>
        <dbReference type="SAM" id="Phobius"/>
    </source>
</evidence>
<comment type="caution">
    <text evidence="3">The sequence shown here is derived from an EMBL/GenBank/DDBJ whole genome shotgun (WGS) entry which is preliminary data.</text>
</comment>
<accession>A0ABY1Q7L2</accession>
<keyword evidence="4" id="KW-1185">Reference proteome</keyword>
<keyword evidence="1" id="KW-1133">Transmembrane helix</keyword>
<gene>
    <name evidence="3" type="ORF">SAMN06295970_107118</name>
</gene>
<feature type="transmembrane region" description="Helical" evidence="1">
    <location>
        <begin position="185"/>
        <end position="204"/>
    </location>
</feature>
<feature type="transmembrane region" description="Helical" evidence="1">
    <location>
        <begin position="63"/>
        <end position="81"/>
    </location>
</feature>
<name>A0ABY1Q7L2_9BURK</name>
<feature type="transmembrane region" description="Helical" evidence="1">
    <location>
        <begin position="241"/>
        <end position="262"/>
    </location>
</feature>
<dbReference type="CDD" id="cd03509">
    <property type="entry name" value="DesA_FADS-like"/>
    <property type="match status" value="1"/>
</dbReference>
<organism evidence="3 4">
    <name type="scientific">Noviherbaspirillum suwonense</name>
    <dbReference type="NCBI Taxonomy" id="1224511"/>
    <lineage>
        <taxon>Bacteria</taxon>
        <taxon>Pseudomonadati</taxon>
        <taxon>Pseudomonadota</taxon>
        <taxon>Betaproteobacteria</taxon>
        <taxon>Burkholderiales</taxon>
        <taxon>Oxalobacteraceae</taxon>
        <taxon>Noviherbaspirillum</taxon>
    </lineage>
</organism>
<protein>
    <submittedName>
        <fullName evidence="3">Fatty acid desaturase</fullName>
    </submittedName>
</protein>
<dbReference type="EMBL" id="FXUL01000007">
    <property type="protein sequence ID" value="SMP61207.1"/>
    <property type="molecule type" value="Genomic_DNA"/>
</dbReference>
<evidence type="ECO:0000313" key="4">
    <source>
        <dbReference type="Proteomes" id="UP001158049"/>
    </source>
</evidence>
<dbReference type="InterPro" id="IPR005804">
    <property type="entry name" value="FA_desaturase_dom"/>
</dbReference>
<feature type="transmembrane region" description="Helical" evidence="1">
    <location>
        <begin position="88"/>
        <end position="105"/>
    </location>
</feature>
<evidence type="ECO:0000313" key="3">
    <source>
        <dbReference type="EMBL" id="SMP61207.1"/>
    </source>
</evidence>
<dbReference type="Pfam" id="PF00487">
    <property type="entry name" value="FA_desaturase"/>
    <property type="match status" value="1"/>
</dbReference>
<keyword evidence="1" id="KW-0472">Membrane</keyword>
<proteinExistence type="predicted"/>
<evidence type="ECO:0000259" key="2">
    <source>
        <dbReference type="Pfam" id="PF00487"/>
    </source>
</evidence>
<feature type="domain" description="Fatty acid desaturase" evidence="2">
    <location>
        <begin position="89"/>
        <end position="318"/>
    </location>
</feature>
<reference evidence="3 4" key="1">
    <citation type="submission" date="2017-05" db="EMBL/GenBank/DDBJ databases">
        <authorList>
            <person name="Varghese N."/>
            <person name="Submissions S."/>
        </authorList>
    </citation>
    <scope>NUCLEOTIDE SEQUENCE [LARGE SCALE GENOMIC DNA]</scope>
    <source>
        <strain evidence="3 4">DSM 26001</strain>
    </source>
</reference>
<keyword evidence="1" id="KW-0812">Transmembrane</keyword>
<sequence>MRTQVLVQSLHIQTRRDSFAQWLACVNLAVLTKDANTHMAHYLNDEQRARIRRHLGEATHGEWQTWLVTAMVYGGWLAALLFHDALTLLPSTVILILCCVWYMSLQHEFMHGHPTRHAWLNKMLGYAPLAVWFPYTLYRETHMRHHQDENLTYPGLDPESHYIAPEVWRRSGRAMRALYRIRKTFWGRLAIGPLLAICGTLGSSGRRIVNGDLRELPMWLTHGALLAAMLYGVQRWTGMPWWHYLLCVAYPALSLAMVRSYFEHRAADDCKHRIVINEAGPLMRLLFLNNNYHLVHHDLPHLPWYLIARVYWADRNAYLSRCNGFLVHGYLDLMRRHGFTPIDEPPHPLARDRSRQ</sequence>